<organism evidence="2 3">
    <name type="scientific">Nonomuraea polychroma</name>
    <dbReference type="NCBI Taxonomy" id="46176"/>
    <lineage>
        <taxon>Bacteria</taxon>
        <taxon>Bacillati</taxon>
        <taxon>Actinomycetota</taxon>
        <taxon>Actinomycetes</taxon>
        <taxon>Streptosporangiales</taxon>
        <taxon>Streptosporangiaceae</taxon>
        <taxon>Nonomuraea</taxon>
    </lineage>
</organism>
<evidence type="ECO:0000256" key="1">
    <source>
        <dbReference type="SAM" id="MobiDB-lite"/>
    </source>
</evidence>
<sequence length="47" mass="5412">MQVNAYARSILNASPSYHNPNCNPLHSSTVEGNVRDRWQDHRHDEHG</sequence>
<evidence type="ECO:0000313" key="2">
    <source>
        <dbReference type="EMBL" id="RVX46093.1"/>
    </source>
</evidence>
<gene>
    <name evidence="2" type="ORF">EDD27_8940</name>
</gene>
<name>A0A438MK68_9ACTN</name>
<protein>
    <submittedName>
        <fullName evidence="2">Uncharacterized protein</fullName>
    </submittedName>
</protein>
<keyword evidence="3" id="KW-1185">Reference proteome</keyword>
<proteinExistence type="predicted"/>
<reference evidence="2 3" key="1">
    <citation type="submission" date="2019-01" db="EMBL/GenBank/DDBJ databases">
        <title>Sequencing the genomes of 1000 actinobacteria strains.</title>
        <authorList>
            <person name="Klenk H.-P."/>
        </authorList>
    </citation>
    <scope>NUCLEOTIDE SEQUENCE [LARGE SCALE GENOMIC DNA]</scope>
    <source>
        <strain evidence="2 3">DSM 43925</strain>
    </source>
</reference>
<accession>A0A438MK68</accession>
<dbReference type="Proteomes" id="UP000284824">
    <property type="component" value="Unassembled WGS sequence"/>
</dbReference>
<dbReference type="AlphaFoldDB" id="A0A438MK68"/>
<dbReference type="EMBL" id="SAUN01000001">
    <property type="protein sequence ID" value="RVX46093.1"/>
    <property type="molecule type" value="Genomic_DNA"/>
</dbReference>
<comment type="caution">
    <text evidence="2">The sequence shown here is derived from an EMBL/GenBank/DDBJ whole genome shotgun (WGS) entry which is preliminary data.</text>
</comment>
<feature type="compositionally biased region" description="Polar residues" evidence="1">
    <location>
        <begin position="13"/>
        <end position="31"/>
    </location>
</feature>
<feature type="region of interest" description="Disordered" evidence="1">
    <location>
        <begin position="13"/>
        <end position="47"/>
    </location>
</feature>
<evidence type="ECO:0000313" key="3">
    <source>
        <dbReference type="Proteomes" id="UP000284824"/>
    </source>
</evidence>
<feature type="compositionally biased region" description="Basic and acidic residues" evidence="1">
    <location>
        <begin position="33"/>
        <end position="47"/>
    </location>
</feature>